<protein>
    <submittedName>
        <fullName evidence="1">Uncharacterized protein</fullName>
    </submittedName>
</protein>
<evidence type="ECO:0000313" key="2">
    <source>
        <dbReference type="Proteomes" id="UP000656319"/>
    </source>
</evidence>
<accession>A0ABN7HRU9</accession>
<keyword evidence="2" id="KW-1185">Reference proteome</keyword>
<organism evidence="1 2">
    <name type="scientific">Paraburkholderia hiiakae</name>
    <dbReference type="NCBI Taxonomy" id="1081782"/>
    <lineage>
        <taxon>Bacteria</taxon>
        <taxon>Pseudomonadati</taxon>
        <taxon>Pseudomonadota</taxon>
        <taxon>Betaproteobacteria</taxon>
        <taxon>Burkholderiales</taxon>
        <taxon>Burkholderiaceae</taxon>
        <taxon>Paraburkholderia</taxon>
    </lineage>
</organism>
<dbReference type="Proteomes" id="UP000656319">
    <property type="component" value="Unassembled WGS sequence"/>
</dbReference>
<gene>
    <name evidence="1" type="ORF">LMG27952_02281</name>
</gene>
<comment type="caution">
    <text evidence="1">The sequence shown here is derived from an EMBL/GenBank/DDBJ whole genome shotgun (WGS) entry which is preliminary data.</text>
</comment>
<reference evidence="1 2" key="1">
    <citation type="submission" date="2020-10" db="EMBL/GenBank/DDBJ databases">
        <authorList>
            <person name="Peeters C."/>
        </authorList>
    </citation>
    <scope>NUCLEOTIDE SEQUENCE [LARGE SCALE GENOMIC DNA]</scope>
    <source>
        <strain evidence="1 2">LMG 27952</strain>
    </source>
</reference>
<sequence length="30" mass="3559">MSGYTRRERCWHYGRSRPAELEFITVGVSN</sequence>
<name>A0ABN7HRU9_9BURK</name>
<proteinExistence type="predicted"/>
<dbReference type="EMBL" id="CAJHCQ010000005">
    <property type="protein sequence ID" value="CAD6529271.1"/>
    <property type="molecule type" value="Genomic_DNA"/>
</dbReference>
<evidence type="ECO:0000313" key="1">
    <source>
        <dbReference type="EMBL" id="CAD6529271.1"/>
    </source>
</evidence>